<accession>X1HDD9</accession>
<name>X1HDD9_9ZZZZ</name>
<evidence type="ECO:0000259" key="2">
    <source>
        <dbReference type="Pfam" id="PF00005"/>
    </source>
</evidence>
<proteinExistence type="predicted"/>
<gene>
    <name evidence="3" type="ORF">S03H2_40242</name>
</gene>
<dbReference type="AlphaFoldDB" id="X1HDD9"/>
<dbReference type="EMBL" id="BARU01024938">
    <property type="protein sequence ID" value="GAH55055.1"/>
    <property type="molecule type" value="Genomic_DNA"/>
</dbReference>
<dbReference type="Pfam" id="PF00005">
    <property type="entry name" value="ABC_tran"/>
    <property type="match status" value="1"/>
</dbReference>
<dbReference type="PANTHER" id="PTHR42781:SF4">
    <property type="entry name" value="SPERMIDINE_PUTRESCINE IMPORT ATP-BINDING PROTEIN POTA"/>
    <property type="match status" value="1"/>
</dbReference>
<dbReference type="GO" id="GO:0005524">
    <property type="term" value="F:ATP binding"/>
    <property type="evidence" value="ECO:0007669"/>
    <property type="project" value="InterPro"/>
</dbReference>
<comment type="caution">
    <text evidence="3">The sequence shown here is derived from an EMBL/GenBank/DDBJ whole genome shotgun (WGS) entry which is preliminary data.</text>
</comment>
<dbReference type="InterPro" id="IPR050093">
    <property type="entry name" value="ABC_SmlMolc_Importer"/>
</dbReference>
<dbReference type="Gene3D" id="3.40.50.300">
    <property type="entry name" value="P-loop containing nucleotide triphosphate hydrolases"/>
    <property type="match status" value="1"/>
</dbReference>
<sequence>MAIVGPSGCGKTSLLRLVAGFLKPDSGRILMDEEEVSSKEFVILPEKRNVTIVFQSYAVWPHKNVFENVAFGLRLR</sequence>
<evidence type="ECO:0000313" key="3">
    <source>
        <dbReference type="EMBL" id="GAH55055.1"/>
    </source>
</evidence>
<feature type="non-terminal residue" evidence="3">
    <location>
        <position position="76"/>
    </location>
</feature>
<keyword evidence="1" id="KW-0813">Transport</keyword>
<dbReference type="PANTHER" id="PTHR42781">
    <property type="entry name" value="SPERMIDINE/PUTRESCINE IMPORT ATP-BINDING PROTEIN POTA"/>
    <property type="match status" value="1"/>
</dbReference>
<protein>
    <recommendedName>
        <fullName evidence="2">ABC transporter domain-containing protein</fullName>
    </recommendedName>
</protein>
<reference evidence="3" key="1">
    <citation type="journal article" date="2014" name="Front. Microbiol.">
        <title>High frequency of phylogenetically diverse reductive dehalogenase-homologous genes in deep subseafloor sedimentary metagenomes.</title>
        <authorList>
            <person name="Kawai M."/>
            <person name="Futagami T."/>
            <person name="Toyoda A."/>
            <person name="Takaki Y."/>
            <person name="Nishi S."/>
            <person name="Hori S."/>
            <person name="Arai W."/>
            <person name="Tsubouchi T."/>
            <person name="Morono Y."/>
            <person name="Uchiyama I."/>
            <person name="Ito T."/>
            <person name="Fujiyama A."/>
            <person name="Inagaki F."/>
            <person name="Takami H."/>
        </authorList>
    </citation>
    <scope>NUCLEOTIDE SEQUENCE</scope>
    <source>
        <strain evidence="3">Expedition CK06-06</strain>
    </source>
</reference>
<dbReference type="GO" id="GO:0016887">
    <property type="term" value="F:ATP hydrolysis activity"/>
    <property type="evidence" value="ECO:0007669"/>
    <property type="project" value="InterPro"/>
</dbReference>
<organism evidence="3">
    <name type="scientific">marine sediment metagenome</name>
    <dbReference type="NCBI Taxonomy" id="412755"/>
    <lineage>
        <taxon>unclassified sequences</taxon>
        <taxon>metagenomes</taxon>
        <taxon>ecological metagenomes</taxon>
    </lineage>
</organism>
<dbReference type="InterPro" id="IPR003439">
    <property type="entry name" value="ABC_transporter-like_ATP-bd"/>
</dbReference>
<dbReference type="SUPFAM" id="SSF52540">
    <property type="entry name" value="P-loop containing nucleoside triphosphate hydrolases"/>
    <property type="match status" value="1"/>
</dbReference>
<dbReference type="InterPro" id="IPR027417">
    <property type="entry name" value="P-loop_NTPase"/>
</dbReference>
<evidence type="ECO:0000256" key="1">
    <source>
        <dbReference type="ARBA" id="ARBA00022448"/>
    </source>
</evidence>
<feature type="domain" description="ABC transporter" evidence="2">
    <location>
        <begin position="1"/>
        <end position="68"/>
    </location>
</feature>